<name>A0A316JI35_9HYPH</name>
<comment type="similarity">
    <text evidence="2">Belongs to the bacterial solute-binding protein 5 family.</text>
</comment>
<evidence type="ECO:0000256" key="2">
    <source>
        <dbReference type="ARBA" id="ARBA00005695"/>
    </source>
</evidence>
<keyword evidence="9" id="KW-1185">Reference proteome</keyword>
<accession>A0A316JI35</accession>
<evidence type="ECO:0000256" key="6">
    <source>
        <dbReference type="SAM" id="SignalP"/>
    </source>
</evidence>
<dbReference type="PANTHER" id="PTHR30290:SF9">
    <property type="entry name" value="OLIGOPEPTIDE-BINDING PROTEIN APPA"/>
    <property type="match status" value="1"/>
</dbReference>
<evidence type="ECO:0000256" key="5">
    <source>
        <dbReference type="ARBA" id="ARBA00022764"/>
    </source>
</evidence>
<comment type="subcellular location">
    <subcellularLocation>
        <location evidence="1">Periplasm</location>
    </subcellularLocation>
</comment>
<dbReference type="GO" id="GO:0043190">
    <property type="term" value="C:ATP-binding cassette (ABC) transporter complex"/>
    <property type="evidence" value="ECO:0007669"/>
    <property type="project" value="InterPro"/>
</dbReference>
<gene>
    <name evidence="8" type="ORF">DKP76_07580</name>
</gene>
<dbReference type="SUPFAM" id="SSF53850">
    <property type="entry name" value="Periplasmic binding protein-like II"/>
    <property type="match status" value="1"/>
</dbReference>
<dbReference type="PIRSF" id="PIRSF002741">
    <property type="entry name" value="MppA"/>
    <property type="match status" value="1"/>
</dbReference>
<dbReference type="RefSeq" id="WP_109705797.1">
    <property type="nucleotide sequence ID" value="NZ_QGDB01000002.1"/>
</dbReference>
<organism evidence="8 9">
    <name type="scientific">Falsochrobactrum shanghaiense</name>
    <dbReference type="NCBI Taxonomy" id="2201899"/>
    <lineage>
        <taxon>Bacteria</taxon>
        <taxon>Pseudomonadati</taxon>
        <taxon>Pseudomonadota</taxon>
        <taxon>Alphaproteobacteria</taxon>
        <taxon>Hyphomicrobiales</taxon>
        <taxon>Brucellaceae</taxon>
        <taxon>Falsochrobactrum</taxon>
    </lineage>
</organism>
<dbReference type="EMBL" id="QGDB01000002">
    <property type="protein sequence ID" value="PWL18903.1"/>
    <property type="molecule type" value="Genomic_DNA"/>
</dbReference>
<keyword evidence="3" id="KW-0813">Transport</keyword>
<dbReference type="InterPro" id="IPR000914">
    <property type="entry name" value="SBP_5_dom"/>
</dbReference>
<dbReference type="GO" id="GO:0030288">
    <property type="term" value="C:outer membrane-bounded periplasmic space"/>
    <property type="evidence" value="ECO:0007669"/>
    <property type="project" value="UniProtKB-ARBA"/>
</dbReference>
<dbReference type="InterPro" id="IPR030678">
    <property type="entry name" value="Peptide/Ni-bd"/>
</dbReference>
<dbReference type="Gene3D" id="3.40.190.10">
    <property type="entry name" value="Periplasmic binding protein-like II"/>
    <property type="match status" value="1"/>
</dbReference>
<dbReference type="Gene3D" id="3.10.105.10">
    <property type="entry name" value="Dipeptide-binding Protein, Domain 3"/>
    <property type="match status" value="1"/>
</dbReference>
<feature type="signal peptide" evidence="6">
    <location>
        <begin position="1"/>
        <end position="28"/>
    </location>
</feature>
<reference evidence="8 9" key="1">
    <citation type="submission" date="2018-05" db="EMBL/GenBank/DDBJ databases">
        <title>Comparative genomic sequence analysis between strain HN4 and CCM 8460T (Falsochrobactrum ovis) will provide more evidence to prove that HN4 is a new species of Falsochrobactrum.</title>
        <authorList>
            <person name="Lyu W."/>
            <person name="Sun L."/>
            <person name="Yao L."/>
        </authorList>
    </citation>
    <scope>NUCLEOTIDE SEQUENCE [LARGE SCALE GENOMIC DNA]</scope>
    <source>
        <strain evidence="8 9">HN4</strain>
    </source>
</reference>
<dbReference type="PANTHER" id="PTHR30290">
    <property type="entry name" value="PERIPLASMIC BINDING COMPONENT OF ABC TRANSPORTER"/>
    <property type="match status" value="1"/>
</dbReference>
<dbReference type="Proteomes" id="UP000245865">
    <property type="component" value="Unassembled WGS sequence"/>
</dbReference>
<evidence type="ECO:0000256" key="3">
    <source>
        <dbReference type="ARBA" id="ARBA00022448"/>
    </source>
</evidence>
<feature type="chain" id="PRO_5016288920" evidence="6">
    <location>
        <begin position="29"/>
        <end position="521"/>
    </location>
</feature>
<evidence type="ECO:0000313" key="8">
    <source>
        <dbReference type="EMBL" id="PWL18903.1"/>
    </source>
</evidence>
<dbReference type="GO" id="GO:0015833">
    <property type="term" value="P:peptide transport"/>
    <property type="evidence" value="ECO:0007669"/>
    <property type="project" value="TreeGrafter"/>
</dbReference>
<evidence type="ECO:0000256" key="4">
    <source>
        <dbReference type="ARBA" id="ARBA00022729"/>
    </source>
</evidence>
<proteinExistence type="inferred from homology"/>
<dbReference type="GO" id="GO:1904680">
    <property type="term" value="F:peptide transmembrane transporter activity"/>
    <property type="evidence" value="ECO:0007669"/>
    <property type="project" value="TreeGrafter"/>
</dbReference>
<dbReference type="OrthoDB" id="9803988at2"/>
<keyword evidence="4 6" id="KW-0732">Signal</keyword>
<dbReference type="Pfam" id="PF00496">
    <property type="entry name" value="SBP_bac_5"/>
    <property type="match status" value="1"/>
</dbReference>
<evidence type="ECO:0000259" key="7">
    <source>
        <dbReference type="Pfam" id="PF00496"/>
    </source>
</evidence>
<dbReference type="InterPro" id="IPR039424">
    <property type="entry name" value="SBP_5"/>
</dbReference>
<keyword evidence="5" id="KW-0574">Periplasm</keyword>
<sequence>MSYMKFMKAGAAAALLACTSLAVTPAFAERTELRLGAAAADIGNLDPHFAASTSDRTLVAWIYGALVRFAPGTTDPATIEPDLAESWEASPDNLEWTFKLRKGVQWQHGYGEVTADDVVFSLEKAADPDRSGFSSDYTAIESVEAVDPYTVKITLKSQVPSMLGLLANYSGGFIISKKAYEEKGDSFSRNPVGFGPFQLESIEPSVAINFKSHDDYFRGKPKIEKVIYRFLNAAAGRDLAFASGEVDVAAGTTEQRWLQRMQNTPNTMVDIFDPSELAVLHLNKNQKPFDDIRVRQAIGYAVNPAEIAQFRGKEFTRQAVSVIPSNNLGLNPEPGLLPHDVEKAKALLAEAGYPDGITIKMISSQMPSYATMDQILQAQLAKAGIKLDLQPVEHASWHQMIRQDLSPIVDYSAARFPVADTYLTQFYYSKSAIGAPDQVTNFSHCDVADKQIEEARVETDQEKQIELWKEAQKLIVDEVCAVPLTETAQVWARTDKLDWGFELKGSMSLGPLLTEQASFKE</sequence>
<evidence type="ECO:0000313" key="9">
    <source>
        <dbReference type="Proteomes" id="UP000245865"/>
    </source>
</evidence>
<dbReference type="AlphaFoldDB" id="A0A316JI35"/>
<evidence type="ECO:0000256" key="1">
    <source>
        <dbReference type="ARBA" id="ARBA00004418"/>
    </source>
</evidence>
<comment type="caution">
    <text evidence="8">The sequence shown here is derived from an EMBL/GenBank/DDBJ whole genome shotgun (WGS) entry which is preliminary data.</text>
</comment>
<feature type="domain" description="Solute-binding protein family 5" evidence="7">
    <location>
        <begin position="78"/>
        <end position="430"/>
    </location>
</feature>
<dbReference type="CDD" id="cd08508">
    <property type="entry name" value="PBP2_NikA_DppA_OppA_like_1"/>
    <property type="match status" value="1"/>
</dbReference>
<protein>
    <submittedName>
        <fullName evidence="8">Polyamine ABC transporter substrate-binding protein</fullName>
    </submittedName>
</protein>